<reference evidence="3" key="1">
    <citation type="journal article" date="2019" name="Int. J. Syst. Evol. Microbiol.">
        <title>The Global Catalogue of Microorganisms (GCM) 10K type strain sequencing project: providing services to taxonomists for standard genome sequencing and annotation.</title>
        <authorList>
            <consortium name="The Broad Institute Genomics Platform"/>
            <consortium name="The Broad Institute Genome Sequencing Center for Infectious Disease"/>
            <person name="Wu L."/>
            <person name="Ma J."/>
        </authorList>
    </citation>
    <scope>NUCLEOTIDE SEQUENCE [LARGE SCALE GENOMIC DNA]</scope>
    <source>
        <strain evidence="3">KCTC 52368</strain>
    </source>
</reference>
<dbReference type="RefSeq" id="WP_377766190.1">
    <property type="nucleotide sequence ID" value="NZ_JBHULB010000007.1"/>
</dbReference>
<feature type="transmembrane region" description="Helical" evidence="1">
    <location>
        <begin position="12"/>
        <end position="31"/>
    </location>
</feature>
<evidence type="ECO:0000313" key="2">
    <source>
        <dbReference type="EMBL" id="MFD2586618.1"/>
    </source>
</evidence>
<gene>
    <name evidence="2" type="ORF">ACFSQJ_06730</name>
</gene>
<name>A0ABW5MV71_9FLAO</name>
<keyword evidence="1" id="KW-1133">Transmembrane helix</keyword>
<dbReference type="EMBL" id="JBHULB010000007">
    <property type="protein sequence ID" value="MFD2586618.1"/>
    <property type="molecule type" value="Genomic_DNA"/>
</dbReference>
<dbReference type="Proteomes" id="UP001597526">
    <property type="component" value="Unassembled WGS sequence"/>
</dbReference>
<comment type="caution">
    <text evidence="2">The sequence shown here is derived from an EMBL/GenBank/DDBJ whole genome shotgun (WGS) entry which is preliminary data.</text>
</comment>
<keyword evidence="1" id="KW-0812">Transmembrane</keyword>
<accession>A0ABW5MV71</accession>
<sequence length="174" mass="20011">MAKKKSFWSSEKIMSTSAVVISILTLAVFIYQTNLIRKEQHTAVFPYLELGHSGIQTDFYRFTLENKGIGPAIITDVKLHYEKKEVEERLAVFISKKRDSVKYAFNYDDIYINRFITAGEEITLISPDTLSKKASSFFEKILLDENLDLEITYESIYGDSWKISKLSTGAQRLD</sequence>
<organism evidence="2 3">
    <name type="scientific">Croceitalea marina</name>
    <dbReference type="NCBI Taxonomy" id="1775166"/>
    <lineage>
        <taxon>Bacteria</taxon>
        <taxon>Pseudomonadati</taxon>
        <taxon>Bacteroidota</taxon>
        <taxon>Flavobacteriia</taxon>
        <taxon>Flavobacteriales</taxon>
        <taxon>Flavobacteriaceae</taxon>
        <taxon>Croceitalea</taxon>
    </lineage>
</organism>
<keyword evidence="3" id="KW-1185">Reference proteome</keyword>
<evidence type="ECO:0000313" key="3">
    <source>
        <dbReference type="Proteomes" id="UP001597526"/>
    </source>
</evidence>
<evidence type="ECO:0000256" key="1">
    <source>
        <dbReference type="SAM" id="Phobius"/>
    </source>
</evidence>
<proteinExistence type="predicted"/>
<protein>
    <recommendedName>
        <fullName evidence="4">DUF4833 domain-containing protein</fullName>
    </recommendedName>
</protein>
<evidence type="ECO:0008006" key="4">
    <source>
        <dbReference type="Google" id="ProtNLM"/>
    </source>
</evidence>
<keyword evidence="1" id="KW-0472">Membrane</keyword>